<dbReference type="OrthoDB" id="8489613at2"/>
<evidence type="ECO:0000313" key="2">
    <source>
        <dbReference type="Proteomes" id="UP000076400"/>
    </source>
</evidence>
<protein>
    <submittedName>
        <fullName evidence="1">Uncharacterized protein</fullName>
    </submittedName>
</protein>
<comment type="caution">
    <text evidence="1">The sequence shown here is derived from an EMBL/GenBank/DDBJ whole genome shotgun (WGS) entry which is preliminary data.</text>
</comment>
<reference evidence="1 2" key="1">
    <citation type="submission" date="2015-12" db="EMBL/GenBank/DDBJ databases">
        <title>Genome sequence of Oceanibaculum pacificum MCCC 1A02656.</title>
        <authorList>
            <person name="Lu L."/>
            <person name="Lai Q."/>
            <person name="Shao Z."/>
            <person name="Qian P."/>
        </authorList>
    </citation>
    <scope>NUCLEOTIDE SEQUENCE [LARGE SCALE GENOMIC DNA]</scope>
    <source>
        <strain evidence="1 2">MCCC 1A02656</strain>
    </source>
</reference>
<proteinExistence type="predicted"/>
<dbReference type="AlphaFoldDB" id="A0A154VZP7"/>
<dbReference type="RefSeq" id="WP_067557391.1">
    <property type="nucleotide sequence ID" value="NZ_LPXN01000120.1"/>
</dbReference>
<dbReference type="Proteomes" id="UP000076400">
    <property type="component" value="Unassembled WGS sequence"/>
</dbReference>
<sequence>MTALSPQIQRLVQLQDRLIEGFAALLDGRTLPRLAILLPDLAHHAQLCHRIAAVGKSSGVGTAAAGTAKLREILLDRLTPELLIILDDVGRSEHAADTPHFGRMSAIDAGDVVSAIADWERIAFSTSQTARLQHETARRLCTRIVKDAGDFATRLEAADYAELGQAAALILRIETAGLVLDSLRQGALSVELKRTSRRLARLVMRSVGRTVRDYLKSRDMAGHFDVSAVLAEIDDLLLVLLRIMDGEREEAQEGAGHPFIISLGEDTLATFKADIEALLEHYLAIAGRALTNETVSPKVVEIFALHIATLLQMLNAFSNAGGQHKFRVLAQQARLRIAEAAQSAEGLPGTAKSREKIALLRAVL</sequence>
<keyword evidence="2" id="KW-1185">Reference proteome</keyword>
<gene>
    <name evidence="1" type="ORF">AUP43_10635</name>
</gene>
<organism evidence="1 2">
    <name type="scientific">Oceanibaculum pacificum</name>
    <dbReference type="NCBI Taxonomy" id="580166"/>
    <lineage>
        <taxon>Bacteria</taxon>
        <taxon>Pseudomonadati</taxon>
        <taxon>Pseudomonadota</taxon>
        <taxon>Alphaproteobacteria</taxon>
        <taxon>Rhodospirillales</taxon>
        <taxon>Oceanibaculaceae</taxon>
        <taxon>Oceanibaculum</taxon>
    </lineage>
</organism>
<name>A0A154VZP7_9PROT</name>
<evidence type="ECO:0000313" key="1">
    <source>
        <dbReference type="EMBL" id="KZD06786.1"/>
    </source>
</evidence>
<dbReference type="EMBL" id="LPXN01000120">
    <property type="protein sequence ID" value="KZD06786.1"/>
    <property type="molecule type" value="Genomic_DNA"/>
</dbReference>
<accession>A0A154VZP7</accession>